<organism evidence="2 4">
    <name type="scientific">Pristionchus mayeri</name>
    <dbReference type="NCBI Taxonomy" id="1317129"/>
    <lineage>
        <taxon>Eukaryota</taxon>
        <taxon>Metazoa</taxon>
        <taxon>Ecdysozoa</taxon>
        <taxon>Nematoda</taxon>
        <taxon>Chromadorea</taxon>
        <taxon>Rhabditida</taxon>
        <taxon>Rhabditina</taxon>
        <taxon>Diplogasteromorpha</taxon>
        <taxon>Diplogasteroidea</taxon>
        <taxon>Neodiplogasteridae</taxon>
        <taxon>Pristionchus</taxon>
    </lineage>
</organism>
<keyword evidence="4" id="KW-1185">Reference proteome</keyword>
<proteinExistence type="predicted"/>
<reference evidence="2" key="2">
    <citation type="submission" date="2023-06" db="EMBL/GenBank/DDBJ databases">
        <title>Genome assembly of Pristionchus species.</title>
        <authorList>
            <person name="Yoshida K."/>
            <person name="Sommer R.J."/>
        </authorList>
    </citation>
    <scope>NUCLEOTIDE SEQUENCE</scope>
    <source>
        <strain evidence="2 4">RS5460</strain>
    </source>
</reference>
<feature type="non-terminal residue" evidence="2">
    <location>
        <position position="78"/>
    </location>
</feature>
<dbReference type="AlphaFoldDB" id="A0AAN4ZM39"/>
<dbReference type="EMBL" id="BTRK01000003">
    <property type="protein sequence ID" value="GMR40132.1"/>
    <property type="molecule type" value="Genomic_DNA"/>
</dbReference>
<reference evidence="4" key="1">
    <citation type="submission" date="2022-10" db="EMBL/GenBank/DDBJ databases">
        <title>Genome assembly of Pristionchus species.</title>
        <authorList>
            <person name="Yoshida K."/>
            <person name="Sommer R.J."/>
        </authorList>
    </citation>
    <scope>NUCLEOTIDE SEQUENCE [LARGE SCALE GENOMIC DNA]</scope>
    <source>
        <strain evidence="4">RS5460</strain>
    </source>
</reference>
<evidence type="ECO:0000313" key="2">
    <source>
        <dbReference type="EMBL" id="GMR40135.1"/>
    </source>
</evidence>
<evidence type="ECO:0000313" key="3">
    <source>
        <dbReference type="EMBL" id="GMR40143.1"/>
    </source>
</evidence>
<sequence length="78" mass="9043">MSARIRYLEFNNKFPVSLEYLGHLVSLLSHCSIDKIKLFVDTIGLFYIHKISSSFTGLRSVEYILDNSMTYDMLAPFM</sequence>
<protein>
    <submittedName>
        <fullName evidence="2">Uncharacterized protein</fullName>
    </submittedName>
</protein>
<dbReference type="Proteomes" id="UP001328107">
    <property type="component" value="Unassembled WGS sequence"/>
</dbReference>
<accession>A0AAN4ZM39</accession>
<dbReference type="EMBL" id="BTRK01000003">
    <property type="protein sequence ID" value="GMR40143.1"/>
    <property type="molecule type" value="Genomic_DNA"/>
</dbReference>
<gene>
    <name evidence="1" type="ORF">PMAYCL1PPCAC_10327</name>
    <name evidence="2" type="ORF">PMAYCL1PPCAC_10330</name>
    <name evidence="3" type="ORF">PMAYCL1PPCAC_10338</name>
</gene>
<dbReference type="EMBL" id="BTRK01000003">
    <property type="protein sequence ID" value="GMR40135.1"/>
    <property type="molecule type" value="Genomic_DNA"/>
</dbReference>
<name>A0AAN4ZM39_9BILA</name>
<evidence type="ECO:0000313" key="4">
    <source>
        <dbReference type="Proteomes" id="UP001328107"/>
    </source>
</evidence>
<evidence type="ECO:0000313" key="1">
    <source>
        <dbReference type="EMBL" id="GMR40132.1"/>
    </source>
</evidence>
<comment type="caution">
    <text evidence="2">The sequence shown here is derived from an EMBL/GenBank/DDBJ whole genome shotgun (WGS) entry which is preliminary data.</text>
</comment>